<name>A0A7Z0ES41_9ACTN</name>
<accession>A0A7Z0ES41</accession>
<gene>
    <name evidence="2" type="ORF">HNR10_004592</name>
</gene>
<evidence type="ECO:0008006" key="4">
    <source>
        <dbReference type="Google" id="ProtNLM"/>
    </source>
</evidence>
<evidence type="ECO:0000256" key="1">
    <source>
        <dbReference type="SAM" id="Phobius"/>
    </source>
</evidence>
<keyword evidence="1" id="KW-0472">Membrane</keyword>
<keyword evidence="1" id="KW-1133">Transmembrane helix</keyword>
<keyword evidence="1" id="KW-0812">Transmembrane</keyword>
<proteinExistence type="predicted"/>
<evidence type="ECO:0000313" key="3">
    <source>
        <dbReference type="Proteomes" id="UP000572051"/>
    </source>
</evidence>
<keyword evidence="3" id="KW-1185">Reference proteome</keyword>
<evidence type="ECO:0000313" key="2">
    <source>
        <dbReference type="EMBL" id="NYJ36711.1"/>
    </source>
</evidence>
<dbReference type="EMBL" id="JACCFS010000001">
    <property type="protein sequence ID" value="NYJ36711.1"/>
    <property type="molecule type" value="Genomic_DNA"/>
</dbReference>
<feature type="transmembrane region" description="Helical" evidence="1">
    <location>
        <begin position="12"/>
        <end position="35"/>
    </location>
</feature>
<reference evidence="2 3" key="1">
    <citation type="submission" date="2020-07" db="EMBL/GenBank/DDBJ databases">
        <title>Sequencing the genomes of 1000 actinobacteria strains.</title>
        <authorList>
            <person name="Klenk H.-P."/>
        </authorList>
    </citation>
    <scope>NUCLEOTIDE SEQUENCE [LARGE SCALE GENOMIC DNA]</scope>
    <source>
        <strain evidence="2 3">DSM 44442</strain>
    </source>
</reference>
<dbReference type="Proteomes" id="UP000572051">
    <property type="component" value="Unassembled WGS sequence"/>
</dbReference>
<sequence length="202" mass="21291">MKLYAERPVRACLQLLSDLLALSWAVLWITTALSLREVITGLDRPGELIASSGEGVSEHMATAAEAAERVPLAGEALAAPFTSVGGAGESLASAGTSLQESVAALALYLPLVTAVIPLALLAATWLPARARWVRQAATVRSIRTMSPQARSRLLALRALTAVSPSRLTDAHEDPVGAWHADDPEATRVLAAMELNRLGLRSV</sequence>
<dbReference type="AlphaFoldDB" id="A0A7Z0ES41"/>
<protein>
    <recommendedName>
        <fullName evidence="4">Transmembrane protein</fullName>
    </recommendedName>
</protein>
<comment type="caution">
    <text evidence="2">The sequence shown here is derived from an EMBL/GenBank/DDBJ whole genome shotgun (WGS) entry which is preliminary data.</text>
</comment>
<organism evidence="2 3">
    <name type="scientific">Nocardiopsis aegyptia</name>
    <dbReference type="NCBI Taxonomy" id="220378"/>
    <lineage>
        <taxon>Bacteria</taxon>
        <taxon>Bacillati</taxon>
        <taxon>Actinomycetota</taxon>
        <taxon>Actinomycetes</taxon>
        <taxon>Streptosporangiales</taxon>
        <taxon>Nocardiopsidaceae</taxon>
        <taxon>Nocardiopsis</taxon>
    </lineage>
</organism>
<feature type="transmembrane region" description="Helical" evidence="1">
    <location>
        <begin position="105"/>
        <end position="126"/>
    </location>
</feature>
<dbReference type="RefSeq" id="WP_179826826.1">
    <property type="nucleotide sequence ID" value="NZ_JACCFS010000001.1"/>
</dbReference>